<sequence>MKSEMNDLMVLYPDKLWLDLSDQEQQTAWQISAQNHYSNPTTRWNAYLNCLCLNAFLDWLKEEPDLGETPKVWPSDHQLPSFWEFVNGTCLTVGELRLVLIPSDKSNLTEFRIPQEWVDIPNWAADYYLAVQINLEENWIGVWGYTTHQQIREKAKYDLMDRTYLLDEEDLIADINVMWVAREVCSVQKPELKMLPELSSVQIEKLLKQLDHWTPDLPENVSGQEWMALLALDQGRQDLYQKRLAKHKGNLVAYSQPLVNNLSKWFQNVFEGGWHSFDTLVSSQQNTLAVQFRSDATLNEVRVKGAKLIDLGMQLRNTAVVLLIGLTSEIDEKVSIRVQLHPANEEVYLPPDLKLLLLSGSGNILQEVQSRSHDNFIQLKKFKSPPGKNFSLQVTLGDISIKEDFMLEKLVG</sequence>
<dbReference type="OrthoDB" id="526290at2"/>
<evidence type="ECO:0008006" key="3">
    <source>
        <dbReference type="Google" id="ProtNLM"/>
    </source>
</evidence>
<accession>A0A1U7H337</accession>
<dbReference type="AlphaFoldDB" id="A0A1U7H337"/>
<protein>
    <recommendedName>
        <fullName evidence="3">DUF1822 domain-containing protein</fullName>
    </recommendedName>
</protein>
<dbReference type="Proteomes" id="UP000186391">
    <property type="component" value="Unassembled WGS sequence"/>
</dbReference>
<dbReference type="Pfam" id="PF08852">
    <property type="entry name" value="DUF1822"/>
    <property type="match status" value="1"/>
</dbReference>
<comment type="caution">
    <text evidence="1">The sequence shown here is derived from an EMBL/GenBank/DDBJ whole genome shotgun (WGS) entry which is preliminary data.</text>
</comment>
<evidence type="ECO:0000313" key="2">
    <source>
        <dbReference type="Proteomes" id="UP000186391"/>
    </source>
</evidence>
<gene>
    <name evidence="1" type="ORF">NIES592_05580</name>
</gene>
<keyword evidence="2" id="KW-1185">Reference proteome</keyword>
<name>A0A1U7H337_9CYAN</name>
<dbReference type="InterPro" id="IPR014951">
    <property type="entry name" value="DUF1822"/>
</dbReference>
<reference evidence="1 2" key="1">
    <citation type="submission" date="2016-11" db="EMBL/GenBank/DDBJ databases">
        <title>Draft Genome Sequences of Nine Cyanobacterial Strains from Diverse Habitats.</title>
        <authorList>
            <person name="Zhu T."/>
            <person name="Hou S."/>
            <person name="Lu X."/>
            <person name="Hess W.R."/>
        </authorList>
    </citation>
    <scope>NUCLEOTIDE SEQUENCE [LARGE SCALE GENOMIC DNA]</scope>
    <source>
        <strain evidence="1 2">NIES-592</strain>
    </source>
</reference>
<proteinExistence type="predicted"/>
<organism evidence="1 2">
    <name type="scientific">Fischerella major NIES-592</name>
    <dbReference type="NCBI Taxonomy" id="210994"/>
    <lineage>
        <taxon>Bacteria</taxon>
        <taxon>Bacillati</taxon>
        <taxon>Cyanobacteriota</taxon>
        <taxon>Cyanophyceae</taxon>
        <taxon>Nostocales</taxon>
        <taxon>Hapalosiphonaceae</taxon>
        <taxon>Fischerella</taxon>
    </lineage>
</organism>
<dbReference type="RefSeq" id="WP_073555153.1">
    <property type="nucleotide sequence ID" value="NZ_MRCA01000002.1"/>
</dbReference>
<dbReference type="EMBL" id="MRCA01000002">
    <property type="protein sequence ID" value="OKH15562.1"/>
    <property type="molecule type" value="Genomic_DNA"/>
</dbReference>
<evidence type="ECO:0000313" key="1">
    <source>
        <dbReference type="EMBL" id="OKH15562.1"/>
    </source>
</evidence>